<organism evidence="1 2">
    <name type="scientific">Cellulomonas persica</name>
    <dbReference type="NCBI Taxonomy" id="76861"/>
    <lineage>
        <taxon>Bacteria</taxon>
        <taxon>Bacillati</taxon>
        <taxon>Actinomycetota</taxon>
        <taxon>Actinomycetes</taxon>
        <taxon>Micrococcales</taxon>
        <taxon>Cellulomonadaceae</taxon>
        <taxon>Cellulomonas</taxon>
    </lineage>
</organism>
<evidence type="ECO:0000313" key="1">
    <source>
        <dbReference type="EMBL" id="GEK16687.1"/>
    </source>
</evidence>
<accession>A0A510UPU6</accession>
<reference evidence="1 2" key="1">
    <citation type="submission" date="2019-07" db="EMBL/GenBank/DDBJ databases">
        <title>Whole genome shotgun sequence of Cellulomonas persica NBRC 101101.</title>
        <authorList>
            <person name="Hosoyama A."/>
            <person name="Uohara A."/>
            <person name="Ohji S."/>
            <person name="Ichikawa N."/>
        </authorList>
    </citation>
    <scope>NUCLEOTIDE SEQUENCE [LARGE SCALE GENOMIC DNA]</scope>
    <source>
        <strain evidence="1 2">NBRC 101101</strain>
    </source>
</reference>
<name>A0A510UPU6_9CELL</name>
<dbReference type="Gene3D" id="2.60.40.2700">
    <property type="match status" value="4"/>
</dbReference>
<dbReference type="Proteomes" id="UP000321386">
    <property type="component" value="Unassembled WGS sequence"/>
</dbReference>
<evidence type="ECO:0000313" key="2">
    <source>
        <dbReference type="Proteomes" id="UP000321386"/>
    </source>
</evidence>
<protein>
    <submittedName>
        <fullName evidence="1">Uncharacterized protein</fullName>
    </submittedName>
</protein>
<gene>
    <name evidence="1" type="ORF">CPE01_04200</name>
</gene>
<comment type="caution">
    <text evidence="1">The sequence shown here is derived from an EMBL/GenBank/DDBJ whole genome shotgun (WGS) entry which is preliminary data.</text>
</comment>
<dbReference type="AlphaFoldDB" id="A0A510UPU6"/>
<keyword evidence="2" id="KW-1185">Reference proteome</keyword>
<proteinExistence type="predicted"/>
<dbReference type="EMBL" id="BJUA01000002">
    <property type="protein sequence ID" value="GEK16687.1"/>
    <property type="molecule type" value="Genomic_DNA"/>
</dbReference>
<sequence length="1134" mass="119377">MVGPAPADAAEDAAVASADECVISGTVRLPPGSSSTLGGSVDVAYQGDVEQTATVSASGVFALRVTSSTAGYELRYRAGSRPLVGGWYASDTRTLQSTRAGSARLSCGAAVVVRPKAAATMSGRVEPPPSRATSFDSYQVTVSGVNSGFRAAMWTTNGAFSFSGLDPDDLYAVGWETADDVPSGWLGQDGSSSPNSRAVPPMSGLILRPTEWASVGGRIQLPPEVSLDEVELVVDVEGFGKHEGAYPRGSVRADGTFLVSGIEPGSTGYIKIDDRRDRLRGGWYTGSVTLSPVERSRSAIAAGDQDVLVVLEEAATIEGTVVLGDQSPAESFDSLKAKAHGIGDEFVEAVPVGRDGRFVLGGLVPSESYTVRVGGTTSQLVSVESPARVTAPGAVTLTTAGRTWITVRVSGPGVSAQSVGSVRAFDEAGVERGYASVDRTGTGRINGLQAGRQYRLQTSGGWSSGWYVGDGAVVQQRRANAVSVAAGGHAELVVVPQATLSGRLAPSRWTMVEYLDPETGELVDYGYVEGSDYTVDAPAGTYKILVDDTDESYAPSFYSEDGRSFVSFDEASEVTFEPQSTVEGVLLRGGRCASYSGRVELDDRFVEPEQVKLWSDAPGSIGEHTGWIGDPDPRFTVRGLAPGTYHVAIVYTDRVERQFPDVVIDGCTATTGVVLGDDPGLVQVEKPTLTGESRVGSELSVSTGSTAPAAESFDFEWRRSEARIPGADGPTYVPTMDDVGHPLSVVVTARRSGYRSVSYEVDHEDWVPAPEVRPGQVTVDGQVRVGGTLRAGVQGWPQDAVISYRWARDGWTIVGHDGPLYPLGADDVNARISVTATAQLPRHVPASAAVTTAPVELDFLLLEAPRLTTGAVVGTRLSVDELAWSAAPDATRFQWLRDGRAITGATAAQYTPVAADQGTRISVRITGKLTGFADVVATTSAVQVKRGVITERTRPTVSGTARVGETVRVTTGSWSPSSVTLSYRWLRDGVAISGASGPAYRLRVLDAHARVSVRVTASRPGFGSVSDVVAFNARVGKVRPDIGATFVRSDDRSRITARVTVAASGVSALTGRIRATVDSRSVWTTLRASAKGKVTLLLPARVKSGDIVHIEFTPTGDTSVGVMKRTVTRTVRGV</sequence>